<dbReference type="Proteomes" id="UP000438429">
    <property type="component" value="Unassembled WGS sequence"/>
</dbReference>
<sequence length="114" mass="12217">MARVCVCLTIPLGNVSSLSGFLPLREFVECDREFLSGEFRTQTDLEKAGTAPPTTAATATRHPAELGCRGSGTAARRCWVNTGSRALCGSVSCLSGRGKWTDRPTDRPSEDLLL</sequence>
<protein>
    <submittedName>
        <fullName evidence="2">Uncharacterized protein</fullName>
    </submittedName>
</protein>
<gene>
    <name evidence="2" type="ORF">F2P81_024489</name>
</gene>
<dbReference type="EMBL" id="VEVO01000022">
    <property type="protein sequence ID" value="KAF0023859.1"/>
    <property type="molecule type" value="Genomic_DNA"/>
</dbReference>
<evidence type="ECO:0000313" key="2">
    <source>
        <dbReference type="EMBL" id="KAF0023859.1"/>
    </source>
</evidence>
<accession>A0A6A4RUB7</accession>
<name>A0A6A4RUB7_SCOMX</name>
<organism evidence="2 3">
    <name type="scientific">Scophthalmus maximus</name>
    <name type="common">Turbot</name>
    <name type="synonym">Psetta maxima</name>
    <dbReference type="NCBI Taxonomy" id="52904"/>
    <lineage>
        <taxon>Eukaryota</taxon>
        <taxon>Metazoa</taxon>
        <taxon>Chordata</taxon>
        <taxon>Craniata</taxon>
        <taxon>Vertebrata</taxon>
        <taxon>Euteleostomi</taxon>
        <taxon>Actinopterygii</taxon>
        <taxon>Neopterygii</taxon>
        <taxon>Teleostei</taxon>
        <taxon>Neoteleostei</taxon>
        <taxon>Acanthomorphata</taxon>
        <taxon>Carangaria</taxon>
        <taxon>Pleuronectiformes</taxon>
        <taxon>Pleuronectoidei</taxon>
        <taxon>Scophthalmidae</taxon>
        <taxon>Scophthalmus</taxon>
    </lineage>
</organism>
<comment type="caution">
    <text evidence="2">The sequence shown here is derived from an EMBL/GenBank/DDBJ whole genome shotgun (WGS) entry which is preliminary data.</text>
</comment>
<reference evidence="2 3" key="1">
    <citation type="submission" date="2019-06" db="EMBL/GenBank/DDBJ databases">
        <title>Draft genomes of female and male turbot (Scophthalmus maximus).</title>
        <authorList>
            <person name="Xu H."/>
            <person name="Xu X.-W."/>
            <person name="Shao C."/>
            <person name="Chen S."/>
        </authorList>
    </citation>
    <scope>NUCLEOTIDE SEQUENCE [LARGE SCALE GENOMIC DNA]</scope>
    <source>
        <strain evidence="2">Ysfricsl-2016a</strain>
        <tissue evidence="2">Blood</tissue>
    </source>
</reference>
<proteinExistence type="predicted"/>
<feature type="region of interest" description="Disordered" evidence="1">
    <location>
        <begin position="43"/>
        <end position="63"/>
    </location>
</feature>
<feature type="compositionally biased region" description="Low complexity" evidence="1">
    <location>
        <begin position="48"/>
        <end position="60"/>
    </location>
</feature>
<dbReference type="AlphaFoldDB" id="A0A6A4RUB7"/>
<evidence type="ECO:0000256" key="1">
    <source>
        <dbReference type="SAM" id="MobiDB-lite"/>
    </source>
</evidence>
<evidence type="ECO:0000313" key="3">
    <source>
        <dbReference type="Proteomes" id="UP000438429"/>
    </source>
</evidence>